<organism evidence="8 9">
    <name type="scientific">Pleomassaria siparia CBS 279.74</name>
    <dbReference type="NCBI Taxonomy" id="1314801"/>
    <lineage>
        <taxon>Eukaryota</taxon>
        <taxon>Fungi</taxon>
        <taxon>Dikarya</taxon>
        <taxon>Ascomycota</taxon>
        <taxon>Pezizomycotina</taxon>
        <taxon>Dothideomycetes</taxon>
        <taxon>Pleosporomycetidae</taxon>
        <taxon>Pleosporales</taxon>
        <taxon>Pleomassariaceae</taxon>
        <taxon>Pleomassaria</taxon>
    </lineage>
</organism>
<sequence>MDTTIYFDPTSGPTNEPPPYDYTSQTNAFIIAVIGLLMLANLIRTIATKMQQKTFTIENLGAHVSFILAIVMLLLALAWSLAGGTTDLVPPPMKLMTDWYLPFLGTYYATMFCIKLSLLIFYVDVFSGGQSLGYRLQGTLGNLIILNGLVLILWTFTIYAFFMATVMFWNQTIAQQETTVQLFNLHHAGYQAAGIGNALTDLSLLALAIGGIMSTMIPTRQKIKTCALLLLGLFATFASIFRACQANIDMNQIWSPAHQNVAHIVTITCEVTFSFFALCLPSIKFIFFTEGRSKKWFHNYTEGDNTENDNTRGDNTELSLKEVLNASQSSAQIDNDTSFQEARDMPPTSIARLGLDSP</sequence>
<feature type="transmembrane region" description="Helical" evidence="6">
    <location>
        <begin position="225"/>
        <end position="241"/>
    </location>
</feature>
<feature type="transmembrane region" description="Helical" evidence="6">
    <location>
        <begin position="144"/>
        <end position="169"/>
    </location>
</feature>
<keyword evidence="9" id="KW-1185">Reference proteome</keyword>
<dbReference type="OrthoDB" id="444631at2759"/>
<keyword evidence="3 6" id="KW-1133">Transmembrane helix</keyword>
<accession>A0A6G1K6R6</accession>
<protein>
    <recommendedName>
        <fullName evidence="7">Rhodopsin domain-containing protein</fullName>
    </recommendedName>
</protein>
<proteinExistence type="inferred from homology"/>
<dbReference type="PANTHER" id="PTHR33048">
    <property type="entry name" value="PTH11-LIKE INTEGRAL MEMBRANE PROTEIN (AFU_ORTHOLOGUE AFUA_5G11245)"/>
    <property type="match status" value="1"/>
</dbReference>
<evidence type="ECO:0000313" key="8">
    <source>
        <dbReference type="EMBL" id="KAF2708514.1"/>
    </source>
</evidence>
<feature type="transmembrane region" description="Helical" evidence="6">
    <location>
        <begin position="59"/>
        <end position="79"/>
    </location>
</feature>
<gene>
    <name evidence="8" type="ORF">K504DRAFT_456509</name>
</gene>
<dbReference type="Pfam" id="PF20684">
    <property type="entry name" value="Fung_rhodopsin"/>
    <property type="match status" value="1"/>
</dbReference>
<evidence type="ECO:0000256" key="6">
    <source>
        <dbReference type="SAM" id="Phobius"/>
    </source>
</evidence>
<reference evidence="8" key="1">
    <citation type="journal article" date="2020" name="Stud. Mycol.">
        <title>101 Dothideomycetes genomes: a test case for predicting lifestyles and emergence of pathogens.</title>
        <authorList>
            <person name="Haridas S."/>
            <person name="Albert R."/>
            <person name="Binder M."/>
            <person name="Bloem J."/>
            <person name="Labutti K."/>
            <person name="Salamov A."/>
            <person name="Andreopoulos B."/>
            <person name="Baker S."/>
            <person name="Barry K."/>
            <person name="Bills G."/>
            <person name="Bluhm B."/>
            <person name="Cannon C."/>
            <person name="Castanera R."/>
            <person name="Culley D."/>
            <person name="Daum C."/>
            <person name="Ezra D."/>
            <person name="Gonzalez J."/>
            <person name="Henrissat B."/>
            <person name="Kuo A."/>
            <person name="Liang C."/>
            <person name="Lipzen A."/>
            <person name="Lutzoni F."/>
            <person name="Magnuson J."/>
            <person name="Mondo S."/>
            <person name="Nolan M."/>
            <person name="Ohm R."/>
            <person name="Pangilinan J."/>
            <person name="Park H.-J."/>
            <person name="Ramirez L."/>
            <person name="Alfaro M."/>
            <person name="Sun H."/>
            <person name="Tritt A."/>
            <person name="Yoshinaga Y."/>
            <person name="Zwiers L.-H."/>
            <person name="Turgeon B."/>
            <person name="Goodwin S."/>
            <person name="Spatafora J."/>
            <person name="Crous P."/>
            <person name="Grigoriev I."/>
        </authorList>
    </citation>
    <scope>NUCLEOTIDE SEQUENCE</scope>
    <source>
        <strain evidence="8">CBS 279.74</strain>
    </source>
</reference>
<dbReference type="PANTHER" id="PTHR33048:SF47">
    <property type="entry name" value="INTEGRAL MEMBRANE PROTEIN-RELATED"/>
    <property type="match status" value="1"/>
</dbReference>
<keyword evidence="2 6" id="KW-0812">Transmembrane</keyword>
<feature type="transmembrane region" description="Helical" evidence="6">
    <location>
        <begin position="261"/>
        <end position="287"/>
    </location>
</feature>
<evidence type="ECO:0000259" key="7">
    <source>
        <dbReference type="Pfam" id="PF20684"/>
    </source>
</evidence>
<dbReference type="AlphaFoldDB" id="A0A6G1K6R6"/>
<feature type="transmembrane region" description="Helical" evidence="6">
    <location>
        <begin position="99"/>
        <end position="123"/>
    </location>
</feature>
<dbReference type="EMBL" id="MU005772">
    <property type="protein sequence ID" value="KAF2708514.1"/>
    <property type="molecule type" value="Genomic_DNA"/>
</dbReference>
<dbReference type="Proteomes" id="UP000799428">
    <property type="component" value="Unassembled WGS sequence"/>
</dbReference>
<feature type="transmembrane region" description="Helical" evidence="6">
    <location>
        <begin position="189"/>
        <end position="213"/>
    </location>
</feature>
<feature type="transmembrane region" description="Helical" evidence="6">
    <location>
        <begin position="28"/>
        <end position="47"/>
    </location>
</feature>
<evidence type="ECO:0000256" key="5">
    <source>
        <dbReference type="ARBA" id="ARBA00038359"/>
    </source>
</evidence>
<comment type="subcellular location">
    <subcellularLocation>
        <location evidence="1">Membrane</location>
        <topology evidence="1">Multi-pass membrane protein</topology>
    </subcellularLocation>
</comment>
<dbReference type="InterPro" id="IPR049326">
    <property type="entry name" value="Rhodopsin_dom_fungi"/>
</dbReference>
<dbReference type="InterPro" id="IPR052337">
    <property type="entry name" value="SAT4-like"/>
</dbReference>
<evidence type="ECO:0000256" key="4">
    <source>
        <dbReference type="ARBA" id="ARBA00023136"/>
    </source>
</evidence>
<evidence type="ECO:0000256" key="2">
    <source>
        <dbReference type="ARBA" id="ARBA00022692"/>
    </source>
</evidence>
<evidence type="ECO:0000256" key="1">
    <source>
        <dbReference type="ARBA" id="ARBA00004141"/>
    </source>
</evidence>
<feature type="domain" description="Rhodopsin" evidence="7">
    <location>
        <begin position="44"/>
        <end position="286"/>
    </location>
</feature>
<comment type="similarity">
    <text evidence="5">Belongs to the SAT4 family.</text>
</comment>
<evidence type="ECO:0000313" key="9">
    <source>
        <dbReference type="Proteomes" id="UP000799428"/>
    </source>
</evidence>
<keyword evidence="4 6" id="KW-0472">Membrane</keyword>
<name>A0A6G1K6R6_9PLEO</name>
<dbReference type="GO" id="GO:0016020">
    <property type="term" value="C:membrane"/>
    <property type="evidence" value="ECO:0007669"/>
    <property type="project" value="UniProtKB-SubCell"/>
</dbReference>
<evidence type="ECO:0000256" key="3">
    <source>
        <dbReference type="ARBA" id="ARBA00022989"/>
    </source>
</evidence>